<name>A0ABY6AEC9_9GAMM</name>
<dbReference type="SUPFAM" id="SSF118001">
    <property type="entry name" value="YehU-like"/>
    <property type="match status" value="1"/>
</dbReference>
<accession>A0ABY6AEC9</accession>
<evidence type="ECO:0000313" key="3">
    <source>
        <dbReference type="Proteomes" id="UP001065322"/>
    </source>
</evidence>
<dbReference type="Pfam" id="PF06794">
    <property type="entry name" value="UPF0270"/>
    <property type="match status" value="1"/>
</dbReference>
<sequence>MAIPYQQLSAEALDGILEDFVCREGTDYGDYDVSLEDKKAQVKAQLADGSAILLFDPIQQTCHIEMTRVLRSHGWSGGDYGRS</sequence>
<evidence type="ECO:0000256" key="1">
    <source>
        <dbReference type="ARBA" id="ARBA00006450"/>
    </source>
</evidence>
<comment type="similarity">
    <text evidence="1">Belongs to the UPF0270 family.</text>
</comment>
<keyword evidence="3" id="KW-1185">Reference proteome</keyword>
<dbReference type="Proteomes" id="UP001065322">
    <property type="component" value="Chromosome"/>
</dbReference>
<gene>
    <name evidence="2" type="ORF">HUF19_11370</name>
</gene>
<protein>
    <submittedName>
        <fullName evidence="2">YheU family protein</fullName>
    </submittedName>
</protein>
<reference evidence="3" key="1">
    <citation type="submission" date="2020-06" db="EMBL/GenBank/DDBJ databases">
        <title>Thalassolituus marinus alknpb1M-1, a hydrocarbon-degrading bacterium isolated from the deep-sea overlying water using an in-situ strategy from the South China Sea basin.</title>
        <authorList>
            <person name="Dong C."/>
            <person name="Chen Y."/>
            <person name="Shao Z."/>
        </authorList>
    </citation>
    <scope>NUCLEOTIDE SEQUENCE [LARGE SCALE GENOMIC DNA]</scope>
    <source>
        <strain evidence="3">alknpb1M-1</strain>
    </source>
</reference>
<dbReference type="PIRSF" id="PIRSF006169">
    <property type="entry name" value="UCP006169"/>
    <property type="match status" value="1"/>
</dbReference>
<dbReference type="InterPro" id="IPR010648">
    <property type="entry name" value="UPF0270"/>
</dbReference>
<dbReference type="Gene3D" id="1.10.10.610">
    <property type="entry name" value="YehU-like"/>
    <property type="match status" value="1"/>
</dbReference>
<proteinExistence type="inferred from homology"/>
<dbReference type="EMBL" id="CP054475">
    <property type="protein sequence ID" value="UXD89401.1"/>
    <property type="molecule type" value="Genomic_DNA"/>
</dbReference>
<evidence type="ECO:0000313" key="2">
    <source>
        <dbReference type="EMBL" id="UXD89401.1"/>
    </source>
</evidence>
<organism evidence="2 3">
    <name type="scientific">Thalassolituus hydrocarboniclasticus</name>
    <dbReference type="NCBI Taxonomy" id="2742796"/>
    <lineage>
        <taxon>Bacteria</taxon>
        <taxon>Pseudomonadati</taxon>
        <taxon>Pseudomonadota</taxon>
        <taxon>Gammaproteobacteria</taxon>
        <taxon>Oceanospirillales</taxon>
        <taxon>Oceanospirillaceae</taxon>
        <taxon>Thalassolituus</taxon>
    </lineage>
</organism>
<dbReference type="InterPro" id="IPR036685">
    <property type="entry name" value="YehU-like_sf"/>
</dbReference>